<dbReference type="Proteomes" id="UP001239626">
    <property type="component" value="Unassembled WGS sequence"/>
</dbReference>
<dbReference type="PANTHER" id="PTHR48267">
    <property type="entry name" value="CUPREDOXIN SUPERFAMILY PROTEIN"/>
    <property type="match status" value="1"/>
</dbReference>
<dbReference type="InterPro" id="IPR003961">
    <property type="entry name" value="FN3_dom"/>
</dbReference>
<comment type="similarity">
    <text evidence="1">Belongs to the multicopper oxidase family.</text>
</comment>
<feature type="region of interest" description="Disordered" evidence="4">
    <location>
        <begin position="1286"/>
        <end position="1309"/>
    </location>
</feature>
<organism evidence="7 8">
    <name type="scientific">Cellulomonas humilata</name>
    <dbReference type="NCBI Taxonomy" id="144055"/>
    <lineage>
        <taxon>Bacteria</taxon>
        <taxon>Bacillati</taxon>
        <taxon>Actinomycetota</taxon>
        <taxon>Actinomycetes</taxon>
        <taxon>Micrococcales</taxon>
        <taxon>Cellulomonadaceae</taxon>
        <taxon>Cellulomonas</taxon>
    </lineage>
</organism>
<dbReference type="InterPro" id="IPR036116">
    <property type="entry name" value="FN3_sf"/>
</dbReference>
<evidence type="ECO:0000256" key="5">
    <source>
        <dbReference type="SAM" id="SignalP"/>
    </source>
</evidence>
<dbReference type="RefSeq" id="WP_307491440.1">
    <property type="nucleotide sequence ID" value="NZ_JAUSVB010000002.1"/>
</dbReference>
<dbReference type="InterPro" id="IPR011706">
    <property type="entry name" value="Cu-oxidase_C"/>
</dbReference>
<dbReference type="Gene3D" id="2.60.40.10">
    <property type="entry name" value="Immunoglobulins"/>
    <property type="match status" value="2"/>
</dbReference>
<dbReference type="Pfam" id="PF07731">
    <property type="entry name" value="Cu-oxidase_2"/>
    <property type="match status" value="1"/>
</dbReference>
<comment type="caution">
    <text evidence="7">The sequence shown here is derived from an EMBL/GenBank/DDBJ whole genome shotgun (WGS) entry which is preliminary data.</text>
</comment>
<dbReference type="PROSITE" id="PS50853">
    <property type="entry name" value="FN3"/>
    <property type="match status" value="1"/>
</dbReference>
<protein>
    <submittedName>
        <fullName evidence="7">FtsP/CotA-like multicopper oxidase with cupredoxin domain</fullName>
    </submittedName>
</protein>
<keyword evidence="8" id="KW-1185">Reference proteome</keyword>
<keyword evidence="2" id="KW-0378">Hydrolase</keyword>
<dbReference type="InterPro" id="IPR013783">
    <property type="entry name" value="Ig-like_fold"/>
</dbReference>
<feature type="signal peptide" evidence="5">
    <location>
        <begin position="1"/>
        <end position="23"/>
    </location>
</feature>
<evidence type="ECO:0000256" key="2">
    <source>
        <dbReference type="ARBA" id="ARBA00023295"/>
    </source>
</evidence>
<keyword evidence="3" id="KW-0119">Carbohydrate metabolism</keyword>
<evidence type="ECO:0000313" key="8">
    <source>
        <dbReference type="Proteomes" id="UP001239626"/>
    </source>
</evidence>
<feature type="domain" description="Fibronectin type-III" evidence="6">
    <location>
        <begin position="1353"/>
        <end position="1445"/>
    </location>
</feature>
<feature type="chain" id="PRO_5045449421" evidence="5">
    <location>
        <begin position="24"/>
        <end position="1531"/>
    </location>
</feature>
<gene>
    <name evidence="7" type="ORF">J2X26_001720</name>
</gene>
<keyword evidence="5" id="KW-0732">Signal</keyword>
<keyword evidence="3" id="KW-0624">Polysaccharide degradation</keyword>
<proteinExistence type="inferred from homology"/>
<reference evidence="7 8" key="1">
    <citation type="submission" date="2023-07" db="EMBL/GenBank/DDBJ databases">
        <title>Sorghum-associated microbial communities from plants grown in Nebraska, USA.</title>
        <authorList>
            <person name="Schachtman D."/>
        </authorList>
    </citation>
    <scope>NUCLEOTIDE SEQUENCE [LARGE SCALE GENOMIC DNA]</scope>
    <source>
        <strain evidence="7 8">BE332</strain>
    </source>
</reference>
<dbReference type="SMART" id="SM00060">
    <property type="entry name" value="FN3"/>
    <property type="match status" value="3"/>
</dbReference>
<name>A0ABU0EDR5_9CELL</name>
<evidence type="ECO:0000313" key="7">
    <source>
        <dbReference type="EMBL" id="MDQ0373409.1"/>
    </source>
</evidence>
<evidence type="ECO:0000256" key="1">
    <source>
        <dbReference type="ARBA" id="ARBA00010609"/>
    </source>
</evidence>
<accession>A0ABU0EDR5</accession>
<keyword evidence="2" id="KW-0326">Glycosidase</keyword>
<dbReference type="Gene3D" id="2.60.40.420">
    <property type="entry name" value="Cupredoxins - blue copper proteins"/>
    <property type="match status" value="3"/>
</dbReference>
<sequence length="1531" mass="159460">MLASLSLSVVVAAMILPAGPSGAVGAPAVLPVALPSGPTDSSTVPHYFGPWPNWANSPFTLPAATVAITGDGVGAEASATVDPVSGGIAAVDVTASGSGYTTAPQVTISGGDGTATAVATIASTGAVTRYVLDDPGAGYSGFAVTVDGGGGTGATATATGGVDAVVLADGGTGYTMPTVEFDLPAMPDGTQAKGHVPMIANGDAVDGMDANGVITAVVVDEPGSGYTSAPGVAIHNGTIFDPIAGATPAQVGSTLALVAVTPDQLGADYTSAPTVVVTDPDGAGAGAAVSARTSVGAVTGIEVTQPGSGYLTVGMRKFQDALPLPCDPAGAGCPSDPSAKFLPVAVPQATTYGTQEADEYVIGLVQYRSTFSSDLPPSLVRGYVQLETAANAAVSQHVPVANELVDGTSAPATDANGQQYFAVTSPQYLGPIIAATKDRPVRIVFRNLLPTGSDGDLFLPTDSSLMGSGMGPMAMAAPADQGTVLDGVRNPECSQDPKPDRCFADNRATLHLHGGITPWISDGTPHQWITPAGESTDWPQGVSVSEVPDMAAAACTADDDGCQTFYYTNQQSARLMFYHDHSWGITRLNVYAGEAAGYMISDPTEKALVDAKLIPGAGDTVPLIVQDKTFVPGAEQLAAQDPTWDTDRWGTKGSFWYHHVYMPAQNPGDPGGMSAYGRWMYGPWFWPPAADTTYGPIANPYYDPACNLDVPSTWQYDVDPFCEPELIPGTPNISVGMEQFNDTPLVNGVAYPTVTLDPKTYRMRVLNAANDRFFNFQWYLADPTQGDGTTEVALDPVALAAAQTDPTVFPTPVGANTSTAGPDWVQIASEGGFLPAPAVIDGQQPTTWITDPTRFDVGNVDKHSLLLAPAERADVIVDFSKFAGRTLILYNDAPAAFPARVPSYDYYTGAPDLSPVGAPEIMPGYGPNTRTVMQVTIAAVDPAPAFDLVKLQAAFKHNAQGTGVFESGQHPVIVGQAAYNSAYGSSFAASSNCNAKGSPLQKCDGLVRVNDTTAFGFNTLRGQATKSSVTLQPKAIHDEMNATTFDEFGRMQANLGVEAQPPTPGAQNVTLYPYVNPATEIIDGTALPSADVKVTPVSSTSDGMQIWRFTHNGVDTHPIHFHLYDVQVLNRVTWDNIIIPPDPNELGWKDTVRIAPLEDTIVALRPIIPKVPFEVPNSVRLLNPMMPVGSTTMFNNVDVQGNPTTAIQNQLVNFGWEYVYHCHILSHEEMDMMRPVSLALPPIAPGAPTFTTTGNGNNRRIVVTWLDNSITETDFLVQRSTDGSTWNTVGTPRVQPLVGNDHGTRNYTDPTSNASAAALYRVVARNAVGYGGAFPSLTVQSTSASAAVNAPAAPTGFTATLQAGPRAALAWNDVANNETGYVVQRSTGGGAWTQLAALPAGARSYSDTSVTLGSAYSYRVGAVNVAATVLSPAVDLTVAAPAAPVPAATAARVSTNREQVAVTWADVTGESGYTVQWSSNGTTVTGSSTRAANSTSYTTGNLAIQVWYVRVGATNALGTTWSGWVTVPAAP</sequence>
<dbReference type="InterPro" id="IPR008972">
    <property type="entry name" value="Cupredoxin"/>
</dbReference>
<dbReference type="SUPFAM" id="SSF49265">
    <property type="entry name" value="Fibronectin type III"/>
    <property type="match status" value="1"/>
</dbReference>
<dbReference type="SUPFAM" id="SSF49503">
    <property type="entry name" value="Cupredoxins"/>
    <property type="match status" value="3"/>
</dbReference>
<evidence type="ECO:0000259" key="6">
    <source>
        <dbReference type="PROSITE" id="PS50853"/>
    </source>
</evidence>
<dbReference type="InterPro" id="IPR045087">
    <property type="entry name" value="Cu-oxidase_fam"/>
</dbReference>
<evidence type="ECO:0000256" key="4">
    <source>
        <dbReference type="SAM" id="MobiDB-lite"/>
    </source>
</evidence>
<dbReference type="EMBL" id="JAUSVB010000002">
    <property type="protein sequence ID" value="MDQ0373409.1"/>
    <property type="molecule type" value="Genomic_DNA"/>
</dbReference>
<dbReference type="PANTHER" id="PTHR48267:SF1">
    <property type="entry name" value="BILIRUBIN OXIDASE"/>
    <property type="match status" value="1"/>
</dbReference>
<evidence type="ECO:0000256" key="3">
    <source>
        <dbReference type="ARBA" id="ARBA00023326"/>
    </source>
</evidence>